<dbReference type="GO" id="GO:0046872">
    <property type="term" value="F:metal ion binding"/>
    <property type="evidence" value="ECO:0007669"/>
    <property type="project" value="UniProtKB-KW"/>
</dbReference>
<keyword evidence="7" id="KW-0472">Membrane</keyword>
<evidence type="ECO:0000256" key="2">
    <source>
        <dbReference type="ARBA" id="ARBA00022485"/>
    </source>
</evidence>
<dbReference type="AlphaFoldDB" id="A0A8J3CMI8"/>
<evidence type="ECO:0000256" key="5">
    <source>
        <dbReference type="ARBA" id="ARBA00023004"/>
    </source>
</evidence>
<evidence type="ECO:0000256" key="7">
    <source>
        <dbReference type="SAM" id="Phobius"/>
    </source>
</evidence>
<reference evidence="9" key="2">
    <citation type="submission" date="2020-09" db="EMBL/GenBank/DDBJ databases">
        <authorList>
            <person name="Sun Q."/>
            <person name="Kim S."/>
        </authorList>
    </citation>
    <scope>NUCLEOTIDE SEQUENCE</scope>
    <source>
        <strain evidence="9">KCTC 32501</strain>
    </source>
</reference>
<dbReference type="NCBIfam" id="TIGR02745">
    <property type="entry name" value="ccoG_rdxA_fixG"/>
    <property type="match status" value="1"/>
</dbReference>
<dbReference type="Pfam" id="PF11614">
    <property type="entry name" value="FixG_C"/>
    <property type="match status" value="1"/>
</dbReference>
<keyword evidence="5" id="KW-0408">Iron</keyword>
<dbReference type="GO" id="GO:0051539">
    <property type="term" value="F:4 iron, 4 sulfur cluster binding"/>
    <property type="evidence" value="ECO:0007669"/>
    <property type="project" value="UniProtKB-KW"/>
</dbReference>
<keyword evidence="7" id="KW-1133">Transmembrane helix</keyword>
<dbReference type="PANTHER" id="PTHR30176:SF3">
    <property type="entry name" value="FERREDOXIN-TYPE PROTEIN NAPH"/>
    <property type="match status" value="1"/>
</dbReference>
<evidence type="ECO:0000313" key="10">
    <source>
        <dbReference type="Proteomes" id="UP000614287"/>
    </source>
</evidence>
<dbReference type="Gene3D" id="2.60.40.10">
    <property type="entry name" value="Immunoglobulins"/>
    <property type="match status" value="1"/>
</dbReference>
<dbReference type="PROSITE" id="PS51379">
    <property type="entry name" value="4FE4S_FER_2"/>
    <property type="match status" value="1"/>
</dbReference>
<evidence type="ECO:0000256" key="6">
    <source>
        <dbReference type="ARBA" id="ARBA00023014"/>
    </source>
</evidence>
<dbReference type="SUPFAM" id="SSF54862">
    <property type="entry name" value="4Fe-4S ferredoxins"/>
    <property type="match status" value="1"/>
</dbReference>
<dbReference type="InterPro" id="IPR032879">
    <property type="entry name" value="FixG_C"/>
</dbReference>
<dbReference type="InterPro" id="IPR017900">
    <property type="entry name" value="4Fe4S_Fe_S_CS"/>
</dbReference>
<dbReference type="EMBL" id="BMZG01000004">
    <property type="protein sequence ID" value="GHA70634.1"/>
    <property type="molecule type" value="Genomic_DNA"/>
</dbReference>
<dbReference type="Proteomes" id="UP000614287">
    <property type="component" value="Unassembled WGS sequence"/>
</dbReference>
<dbReference type="PANTHER" id="PTHR30176">
    <property type="entry name" value="FERREDOXIN-TYPE PROTEIN NAPH"/>
    <property type="match status" value="1"/>
</dbReference>
<feature type="transmembrane region" description="Helical" evidence="7">
    <location>
        <begin position="51"/>
        <end position="71"/>
    </location>
</feature>
<feature type="transmembrane region" description="Helical" evidence="7">
    <location>
        <begin position="209"/>
        <end position="226"/>
    </location>
</feature>
<keyword evidence="2" id="KW-0004">4Fe-4S</keyword>
<keyword evidence="3" id="KW-0479">Metal-binding</keyword>
<gene>
    <name evidence="9" type="ORF">GCM10009007_09300</name>
</gene>
<name>A0A8J3CMI8_9BURK</name>
<accession>A0A8J3CMI8</accession>
<dbReference type="GO" id="GO:0005886">
    <property type="term" value="C:plasma membrane"/>
    <property type="evidence" value="ECO:0007669"/>
    <property type="project" value="TreeGrafter"/>
</dbReference>
<evidence type="ECO:0000259" key="8">
    <source>
        <dbReference type="PROSITE" id="PS51379"/>
    </source>
</evidence>
<comment type="caution">
    <text evidence="9">The sequence shown here is derived from an EMBL/GenBank/DDBJ whole genome shotgun (WGS) entry which is preliminary data.</text>
</comment>
<sequence length="492" mass="55597">MDHHTMNTTSIFYAKVEMFSNATPEAAQAQPLFAARKKIYMRPVKGPFNNWRWVFVWLTQIVFYLTPWLQWNDRQAVLFDLTERKFYIFGLVLWPSDIVYMAGLLIICALALFLFTAIAGRLWCGYSCPQTVYTEIFMWIERKIEGDRVAQMRLDKAPLSASKILKKGTKHLLWGLFALWSGYTLVAYFTPIRELMSNTLSGSLSSGEIFWIFFYGFMMYLFAGWMREQVCKYMCPYARFQSVMFDPDTLIVTYDEQRGESRGARKKGIDPRSVGKGDCIDCGVCVDVCPTGIDIRNGLQMECIGCGACIDGCNDIMDKMNYPRGLIRYDTENGVANKFTRQQLWQRVVRGRVLIYAAILLAMVIGMAYSLSQRGALKMSIERDNRSVARLLESGQVENVYRLKLSNADEKPHEIELSAHGMNSINVAGGGKLTLAPLSTETIVIKLQTDPAKARAAGATSGSNNISLHLKSPEALDEPLSIDTVFSLPKQQ</sequence>
<feature type="domain" description="4Fe-4S ferredoxin-type" evidence="8">
    <location>
        <begin position="270"/>
        <end position="298"/>
    </location>
</feature>
<keyword evidence="10" id="KW-1185">Reference proteome</keyword>
<dbReference type="InterPro" id="IPR014116">
    <property type="entry name" value="Cyt_c_oxidase_cbb3_FixG"/>
</dbReference>
<keyword evidence="6" id="KW-0411">Iron-sulfur</keyword>
<protein>
    <submittedName>
        <fullName evidence="9">Ferredoxin</fullName>
    </submittedName>
</protein>
<reference evidence="9" key="1">
    <citation type="journal article" date="2014" name="Int. J. Syst. Evol. Microbiol.">
        <title>Complete genome sequence of Corynebacterium casei LMG S-19264T (=DSM 44701T), isolated from a smear-ripened cheese.</title>
        <authorList>
            <consortium name="US DOE Joint Genome Institute (JGI-PGF)"/>
            <person name="Walter F."/>
            <person name="Albersmeier A."/>
            <person name="Kalinowski J."/>
            <person name="Ruckert C."/>
        </authorList>
    </citation>
    <scope>NUCLEOTIDE SEQUENCE</scope>
    <source>
        <strain evidence="9">KCTC 32501</strain>
    </source>
</reference>
<feature type="transmembrane region" description="Helical" evidence="7">
    <location>
        <begin position="98"/>
        <end position="119"/>
    </location>
</feature>
<dbReference type="InterPro" id="IPR051684">
    <property type="entry name" value="Electron_Trans/Redox"/>
</dbReference>
<evidence type="ECO:0000256" key="3">
    <source>
        <dbReference type="ARBA" id="ARBA00022723"/>
    </source>
</evidence>
<evidence type="ECO:0000313" key="9">
    <source>
        <dbReference type="EMBL" id="GHA70634.1"/>
    </source>
</evidence>
<dbReference type="PROSITE" id="PS00198">
    <property type="entry name" value="4FE4S_FER_1"/>
    <property type="match status" value="1"/>
</dbReference>
<evidence type="ECO:0000256" key="1">
    <source>
        <dbReference type="ARBA" id="ARBA00022448"/>
    </source>
</evidence>
<keyword evidence="4" id="KW-0249">Electron transport</keyword>
<organism evidence="9 10">
    <name type="scientific">Formosimonas limnophila</name>
    <dbReference type="NCBI Taxonomy" id="1384487"/>
    <lineage>
        <taxon>Bacteria</taxon>
        <taxon>Pseudomonadati</taxon>
        <taxon>Pseudomonadota</taxon>
        <taxon>Betaproteobacteria</taxon>
        <taxon>Burkholderiales</taxon>
        <taxon>Burkholderiaceae</taxon>
        <taxon>Formosimonas</taxon>
    </lineage>
</organism>
<feature type="transmembrane region" description="Helical" evidence="7">
    <location>
        <begin position="353"/>
        <end position="371"/>
    </location>
</feature>
<keyword evidence="7" id="KW-0812">Transmembrane</keyword>
<dbReference type="Pfam" id="PF13746">
    <property type="entry name" value="Fer4_18"/>
    <property type="match status" value="1"/>
</dbReference>
<keyword evidence="1" id="KW-0813">Transport</keyword>
<feature type="transmembrane region" description="Helical" evidence="7">
    <location>
        <begin position="172"/>
        <end position="189"/>
    </location>
</feature>
<dbReference type="Pfam" id="PF12801">
    <property type="entry name" value="Fer4_5"/>
    <property type="match status" value="1"/>
</dbReference>
<evidence type="ECO:0000256" key="4">
    <source>
        <dbReference type="ARBA" id="ARBA00022982"/>
    </source>
</evidence>
<dbReference type="InterPro" id="IPR017896">
    <property type="entry name" value="4Fe4S_Fe-S-bd"/>
</dbReference>
<proteinExistence type="predicted"/>
<dbReference type="InterPro" id="IPR013783">
    <property type="entry name" value="Ig-like_fold"/>
</dbReference>